<dbReference type="InterPro" id="IPR002646">
    <property type="entry name" value="PolA_pol_head_dom"/>
</dbReference>
<dbReference type="InterPro" id="IPR018870">
    <property type="entry name" value="Tti2"/>
</dbReference>
<dbReference type="GO" id="GO:0003723">
    <property type="term" value="F:RNA binding"/>
    <property type="evidence" value="ECO:0007669"/>
    <property type="project" value="UniProtKB-KW"/>
</dbReference>
<dbReference type="GO" id="GO:0000166">
    <property type="term" value="F:nucleotide binding"/>
    <property type="evidence" value="ECO:0007669"/>
    <property type="project" value="UniProtKB-KW"/>
</dbReference>
<dbReference type="Gene3D" id="1.10.3090.10">
    <property type="entry name" value="cca-adding enzyme, domain 2"/>
    <property type="match status" value="1"/>
</dbReference>
<keyword evidence="3" id="KW-0547">Nucleotide-binding</keyword>
<comment type="similarity">
    <text evidence="1 6">Belongs to the tRNA nucleotidyltransferase/poly(A) polymerase family.</text>
</comment>
<sequence length="887" mass="98591">MVTSEARALFLPYRVKKRKLEDMTDTAIPLNDQEANLKRLLLDVAEHIEQDPPPAESVPNQLAEEPLTLRFTGGWVRDKLLGLESHDVDVGINKLTGYQFGLRLQEYLDAPGNAAKYGLEGAKRKAGSLTKIEANPDKSKHLETVTSKILGLEVDLVNLRKETYTSDSRNPQMEFGTAKEDALRRDATINAMFYNLNTSSIEDFTEQGLQDLKAGLIRTPLEPYTTFKDDPLRVLRLIRFACRLGYRIDDHALGYMAHPDIREALKLKITKERIWMELEKILRGQDPRRALEFFDSLNLYSTIFTNPTGENVQVPDTGNWRSVYDALAMLLKDASGQFGSFVVHNEEESFLAWVVATMTPWITVSEPSPPTGAKTAPPIAVSVARESLKAPNKVTDLINLCVRNLEEIKSLKDRQVTARDTLGMAIRTWGPTWRLQVLSALLVEILETPGAQESKYISEVFRRLLTFPELIFDYTRFTSATQELGIAEAYNLRPLLDGKSLSRALATPPGPWMKSALDIIMAWQLRNPEVTDQEVLLDSLKASEEFKSISTTPNSPPPFLAGVHLANASHTSRALDDSVSHPWKFPPNSIWVFPLLTWICRALDSRTVEKEWGALIPTLLSILDDTDTKTRALGADLVCNVMAVTPSGLLVRTGLAQLFLDSLYISVTYLPTLTPEDEATTIIGASIPAILAVTNVAYPNDPPVQPQRPDDHFTLRSPRVRALTTLLRQGILHPLSVCPYSTYPRLAVVLLGHLPTVLDALEVHSVVHLKGLVPLLTGILADPLVLAMPELTHASLLGLEAVMRNARPRVEVWRGDIAAGLGACWVQVSGERNPSGETANWGELRKQLRGVFAELRATVHELSDGKRFEGEIHSLLEAEPELKGMVQ</sequence>
<dbReference type="Proteomes" id="UP000799640">
    <property type="component" value="Unassembled WGS sequence"/>
</dbReference>
<dbReference type="Pfam" id="PF01743">
    <property type="entry name" value="PolyA_pol"/>
    <property type="match status" value="1"/>
</dbReference>
<evidence type="ECO:0000256" key="1">
    <source>
        <dbReference type="ARBA" id="ARBA00007265"/>
    </source>
</evidence>
<evidence type="ECO:0000313" key="9">
    <source>
        <dbReference type="EMBL" id="KAF2405234.1"/>
    </source>
</evidence>
<dbReference type="SUPFAM" id="SSF81891">
    <property type="entry name" value="Poly A polymerase C-terminal region-like"/>
    <property type="match status" value="1"/>
</dbReference>
<dbReference type="SUPFAM" id="SSF81301">
    <property type="entry name" value="Nucleotidyltransferase"/>
    <property type="match status" value="1"/>
</dbReference>
<dbReference type="InterPro" id="IPR043519">
    <property type="entry name" value="NT_sf"/>
</dbReference>
<gene>
    <name evidence="9" type="ORF">EJ06DRAFT_535205</name>
</gene>
<dbReference type="GO" id="GO:0001680">
    <property type="term" value="P:tRNA 3'-terminal CCA addition"/>
    <property type="evidence" value="ECO:0007669"/>
    <property type="project" value="TreeGrafter"/>
</dbReference>
<dbReference type="EMBL" id="ML996687">
    <property type="protein sequence ID" value="KAF2405234.1"/>
    <property type="molecule type" value="Genomic_DNA"/>
</dbReference>
<proteinExistence type="inferred from homology"/>
<reference evidence="9" key="1">
    <citation type="journal article" date="2020" name="Stud. Mycol.">
        <title>101 Dothideomycetes genomes: a test case for predicting lifestyles and emergence of pathogens.</title>
        <authorList>
            <person name="Haridas S."/>
            <person name="Albert R."/>
            <person name="Binder M."/>
            <person name="Bloem J."/>
            <person name="Labutti K."/>
            <person name="Salamov A."/>
            <person name="Andreopoulos B."/>
            <person name="Baker S."/>
            <person name="Barry K."/>
            <person name="Bills G."/>
            <person name="Bluhm B."/>
            <person name="Cannon C."/>
            <person name="Castanera R."/>
            <person name="Culley D."/>
            <person name="Daum C."/>
            <person name="Ezra D."/>
            <person name="Gonzalez J."/>
            <person name="Henrissat B."/>
            <person name="Kuo A."/>
            <person name="Liang C."/>
            <person name="Lipzen A."/>
            <person name="Lutzoni F."/>
            <person name="Magnuson J."/>
            <person name="Mondo S."/>
            <person name="Nolan M."/>
            <person name="Ohm R."/>
            <person name="Pangilinan J."/>
            <person name="Park H.-J."/>
            <person name="Ramirez L."/>
            <person name="Alfaro M."/>
            <person name="Sun H."/>
            <person name="Tritt A."/>
            <person name="Yoshinaga Y."/>
            <person name="Zwiers L.-H."/>
            <person name="Turgeon B."/>
            <person name="Goodwin S."/>
            <person name="Spatafora J."/>
            <person name="Crous P."/>
            <person name="Grigoriev I."/>
        </authorList>
    </citation>
    <scope>NUCLEOTIDE SEQUENCE</scope>
    <source>
        <strain evidence="9">CBS 262.69</strain>
    </source>
</reference>
<dbReference type="InterPro" id="IPR032828">
    <property type="entry name" value="PolyA_RNA-bd"/>
</dbReference>
<evidence type="ECO:0000256" key="6">
    <source>
        <dbReference type="RuleBase" id="RU003953"/>
    </source>
</evidence>
<dbReference type="GO" id="GO:0005739">
    <property type="term" value="C:mitochondrion"/>
    <property type="evidence" value="ECO:0007669"/>
    <property type="project" value="UniProtKB-ARBA"/>
</dbReference>
<dbReference type="GO" id="GO:0052929">
    <property type="term" value="F:ATP:3'-cytidine-cytidine-tRNA adenylyltransferase activity"/>
    <property type="evidence" value="ECO:0007669"/>
    <property type="project" value="TreeGrafter"/>
</dbReference>
<feature type="domain" description="Poly A polymerase head" evidence="7">
    <location>
        <begin position="69"/>
        <end position="218"/>
    </location>
</feature>
<dbReference type="Pfam" id="PF12627">
    <property type="entry name" value="PolyA_pol_RNAbd"/>
    <property type="match status" value="1"/>
</dbReference>
<dbReference type="CDD" id="cd05398">
    <property type="entry name" value="NT_ClassII-CCAase"/>
    <property type="match status" value="1"/>
</dbReference>
<dbReference type="AlphaFoldDB" id="A0A6G1IAN0"/>
<protein>
    <submittedName>
        <fullName evidence="9">Poly A polymerase C-terminal region-like protein</fullName>
    </submittedName>
</protein>
<comment type="similarity">
    <text evidence="5">Belongs to the TTI2 family.</text>
</comment>
<dbReference type="OrthoDB" id="445712at2759"/>
<name>A0A6G1IAN0_9PEZI</name>
<organism evidence="9 10">
    <name type="scientific">Trichodelitschia bisporula</name>
    <dbReference type="NCBI Taxonomy" id="703511"/>
    <lineage>
        <taxon>Eukaryota</taxon>
        <taxon>Fungi</taxon>
        <taxon>Dikarya</taxon>
        <taxon>Ascomycota</taxon>
        <taxon>Pezizomycotina</taxon>
        <taxon>Dothideomycetes</taxon>
        <taxon>Dothideomycetes incertae sedis</taxon>
        <taxon>Phaeotrichales</taxon>
        <taxon>Phaeotrichaceae</taxon>
        <taxon>Trichodelitschia</taxon>
    </lineage>
</organism>
<evidence type="ECO:0000259" key="7">
    <source>
        <dbReference type="Pfam" id="PF01743"/>
    </source>
</evidence>
<feature type="domain" description="tRNA nucleotidyltransferase/poly(A) polymerase RNA and SrmB- binding" evidence="8">
    <location>
        <begin position="268"/>
        <end position="304"/>
    </location>
</feature>
<keyword evidence="4 6" id="KW-0694">RNA-binding</keyword>
<dbReference type="GO" id="GO:0052927">
    <property type="term" value="F:CC tRNA cytidylyltransferase activity"/>
    <property type="evidence" value="ECO:0007669"/>
    <property type="project" value="TreeGrafter"/>
</dbReference>
<dbReference type="Gene3D" id="3.30.460.10">
    <property type="entry name" value="Beta Polymerase, domain 2"/>
    <property type="match status" value="1"/>
</dbReference>
<dbReference type="GO" id="GO:0110078">
    <property type="term" value="C:TTT Hsp90 cochaperone complex"/>
    <property type="evidence" value="ECO:0007669"/>
    <property type="project" value="InterPro"/>
</dbReference>
<dbReference type="PANTHER" id="PTHR13734:SF5">
    <property type="entry name" value="CCA TRNA NUCLEOTIDYLTRANSFERASE, MITOCHONDRIAL"/>
    <property type="match status" value="1"/>
</dbReference>
<evidence type="ECO:0000256" key="2">
    <source>
        <dbReference type="ARBA" id="ARBA00022679"/>
    </source>
</evidence>
<evidence type="ECO:0000256" key="3">
    <source>
        <dbReference type="ARBA" id="ARBA00022741"/>
    </source>
</evidence>
<dbReference type="Pfam" id="PF10521">
    <property type="entry name" value="Tti2"/>
    <property type="match status" value="1"/>
</dbReference>
<evidence type="ECO:0000259" key="8">
    <source>
        <dbReference type="Pfam" id="PF12627"/>
    </source>
</evidence>
<keyword evidence="10" id="KW-1185">Reference proteome</keyword>
<evidence type="ECO:0000313" key="10">
    <source>
        <dbReference type="Proteomes" id="UP000799640"/>
    </source>
</evidence>
<dbReference type="FunFam" id="3.30.460.10:FF:000019">
    <property type="entry name" value="tRNA nucleotidyltransferase cca2"/>
    <property type="match status" value="1"/>
</dbReference>
<keyword evidence="2 6" id="KW-0808">Transferase</keyword>
<accession>A0A6G1IAN0</accession>
<evidence type="ECO:0000256" key="4">
    <source>
        <dbReference type="ARBA" id="ARBA00022884"/>
    </source>
</evidence>
<dbReference type="PANTHER" id="PTHR13734">
    <property type="entry name" value="TRNA-NUCLEOTIDYLTRANSFERASE"/>
    <property type="match status" value="1"/>
</dbReference>
<evidence type="ECO:0000256" key="5">
    <source>
        <dbReference type="ARBA" id="ARBA00034736"/>
    </source>
</evidence>